<feature type="compositionally biased region" description="Low complexity" evidence="1">
    <location>
        <begin position="564"/>
        <end position="578"/>
    </location>
</feature>
<dbReference type="InterPro" id="IPR021109">
    <property type="entry name" value="Peptidase_aspartic_dom_sf"/>
</dbReference>
<sequence length="875" mass="99643">MVDSKQTSKPPSSKPPPTAEVIPENIIPITLDKLTPEQVAEYEQMINNLKTQYLHSFKQMHSGTVIQRYKVKVVSADDPESSTSKDGKVIKVTKMMNLRMMKLGEKSPWSSITSRTKSRVLVNTLKNMIKFVVDGTIAEHQAKGPVFLPEGVFPQYRNLVTGNQQPATNVPPGQPMASASASRPGVSSSAQRPPVNPYLLTREQPQHARQNINRLTQEQIAAMFKPPQPVGAQFIPEQQMHNVQQPPQNYLGDKQFHSYFYSGNHEMKLSDLAAVRQRHDETIQNYIQRIRDMRNRCYSLALTDSQFADLAFQGLIAPIKEKFSAQHFESLSHLAQKVTLHEQRFEDAKKNFKKVNHVYPYMYESEEEDDSEVAAAEWARSKKVVTCQSVKNSGKDERYDFDITKANKIFDLLLREKQIHLPAGDIIPSAEELWKRKYFKWHNIGSHTTNVCKLFRQRINLAIEGGKIKFDDSKKLMKVDGHPFPVNLVHTSGRAADGGNHRSSQLNSAKIINKYQRRHDKQEERYLEDDGGFDPHWDCVSFRFCWNEGMRLPSIEECPRCSDNAGSSSRSYNRGNRLNQKKLPVHQRLGPVHQDRFQDEDEGRNSQWCPFGFFTKNQKWRVQRMKNRERFKEVQQEINHRLKKTKQEWRVKSKVTTADEVEANKAKRLLKAKAVASSSVNMVFMLPAEYGANQADVDDVDETSAKLILSSEQAIFEKLEGTENRHLKPLYINGFVNGKPMSKMTVDGGAAVNLLPYTTFRKLGKNADDIIQTNMVLKDFGGNPSETKGVLNVELTIGSKTVPTMFFVIDGKGDKIEIVPADSQLKMESPNYYIEGAVEGSNFYTKDTVDDFDGKLGHGFMLADDLEEVEYRSRG</sequence>
<evidence type="ECO:0000313" key="2">
    <source>
        <dbReference type="EMBL" id="CAD40166.2"/>
    </source>
</evidence>
<feature type="region of interest" description="Disordered" evidence="1">
    <location>
        <begin position="163"/>
        <end position="193"/>
    </location>
</feature>
<proteinExistence type="predicted"/>
<dbReference type="SUPFAM" id="SSF50630">
    <property type="entry name" value="Acid proteases"/>
    <property type="match status" value="1"/>
</dbReference>
<gene>
    <name evidence="2" type="primary">OSJNBa0061A09.5</name>
</gene>
<dbReference type="PANTHER" id="PTHR33240:SF15">
    <property type="entry name" value="GAG-PRO-LIKE PROTEIN"/>
    <property type="match status" value="1"/>
</dbReference>
<dbReference type="PANTHER" id="PTHR33240">
    <property type="entry name" value="OS08G0508500 PROTEIN"/>
    <property type="match status" value="1"/>
</dbReference>
<dbReference type="Proteomes" id="UP000000763">
    <property type="component" value="Chromosome 4"/>
</dbReference>
<feature type="compositionally biased region" description="Low complexity" evidence="1">
    <location>
        <begin position="177"/>
        <end position="190"/>
    </location>
</feature>
<feature type="region of interest" description="Disordered" evidence="1">
    <location>
        <begin position="559"/>
        <end position="581"/>
    </location>
</feature>
<reference evidence="3" key="2">
    <citation type="journal article" date="2008" name="Nucleic Acids Res.">
        <title>The rice annotation project database (RAP-DB): 2008 update.</title>
        <authorList>
            <consortium name="The rice annotation project (RAP)"/>
        </authorList>
    </citation>
    <scope>GENOME REANNOTATION</scope>
    <source>
        <strain evidence="3">cv. Nipponbare</strain>
    </source>
</reference>
<evidence type="ECO:0000313" key="3">
    <source>
        <dbReference type="Proteomes" id="UP000000763"/>
    </source>
</evidence>
<name>Q7FA19_ORYSJ</name>
<dbReference type="Gene3D" id="2.40.70.10">
    <property type="entry name" value="Acid Proteases"/>
    <property type="match status" value="1"/>
</dbReference>
<organism evidence="2 3">
    <name type="scientific">Oryza sativa subsp. japonica</name>
    <name type="common">Rice</name>
    <dbReference type="NCBI Taxonomy" id="39947"/>
    <lineage>
        <taxon>Eukaryota</taxon>
        <taxon>Viridiplantae</taxon>
        <taxon>Streptophyta</taxon>
        <taxon>Embryophyta</taxon>
        <taxon>Tracheophyta</taxon>
        <taxon>Spermatophyta</taxon>
        <taxon>Magnoliopsida</taxon>
        <taxon>Liliopsida</taxon>
        <taxon>Poales</taxon>
        <taxon>Poaceae</taxon>
        <taxon>BOP clade</taxon>
        <taxon>Oryzoideae</taxon>
        <taxon>Oryzeae</taxon>
        <taxon>Oryzinae</taxon>
        <taxon>Oryza</taxon>
        <taxon>Oryza sativa</taxon>
    </lineage>
</organism>
<evidence type="ECO:0000256" key="1">
    <source>
        <dbReference type="SAM" id="MobiDB-lite"/>
    </source>
</evidence>
<dbReference type="EMBL" id="AL662971">
    <property type="protein sequence ID" value="CAD40166.2"/>
    <property type="molecule type" value="Genomic_DNA"/>
</dbReference>
<dbReference type="CDD" id="cd00303">
    <property type="entry name" value="retropepsin_like"/>
    <property type="match status" value="1"/>
</dbReference>
<reference evidence="3" key="1">
    <citation type="journal article" date="2005" name="Nature">
        <title>The map-based sequence of the rice genome.</title>
        <authorList>
            <consortium name="International rice genome sequencing project (IRGSP)"/>
            <person name="Matsumoto T."/>
            <person name="Wu J."/>
            <person name="Kanamori H."/>
            <person name="Katayose Y."/>
            <person name="Fujisawa M."/>
            <person name="Namiki N."/>
            <person name="Mizuno H."/>
            <person name="Yamamoto K."/>
            <person name="Antonio B.A."/>
            <person name="Baba T."/>
            <person name="Sakata K."/>
            <person name="Nagamura Y."/>
            <person name="Aoki H."/>
            <person name="Arikawa K."/>
            <person name="Arita K."/>
            <person name="Bito T."/>
            <person name="Chiden Y."/>
            <person name="Fujitsuka N."/>
            <person name="Fukunaka R."/>
            <person name="Hamada M."/>
            <person name="Harada C."/>
            <person name="Hayashi A."/>
            <person name="Hijishita S."/>
            <person name="Honda M."/>
            <person name="Hosokawa S."/>
            <person name="Ichikawa Y."/>
            <person name="Idonuma A."/>
            <person name="Iijima M."/>
            <person name="Ikeda M."/>
            <person name="Ikeno M."/>
            <person name="Ito K."/>
            <person name="Ito S."/>
            <person name="Ito T."/>
            <person name="Ito Y."/>
            <person name="Ito Y."/>
            <person name="Iwabuchi A."/>
            <person name="Kamiya K."/>
            <person name="Karasawa W."/>
            <person name="Kurita K."/>
            <person name="Katagiri S."/>
            <person name="Kikuta A."/>
            <person name="Kobayashi H."/>
            <person name="Kobayashi N."/>
            <person name="Machita K."/>
            <person name="Maehara T."/>
            <person name="Masukawa M."/>
            <person name="Mizubayashi T."/>
            <person name="Mukai Y."/>
            <person name="Nagasaki H."/>
            <person name="Nagata Y."/>
            <person name="Naito S."/>
            <person name="Nakashima M."/>
            <person name="Nakama Y."/>
            <person name="Nakamichi Y."/>
            <person name="Nakamura M."/>
            <person name="Meguro A."/>
            <person name="Negishi M."/>
            <person name="Ohta I."/>
            <person name="Ohta T."/>
            <person name="Okamoto M."/>
            <person name="Ono N."/>
            <person name="Saji S."/>
            <person name="Sakaguchi M."/>
            <person name="Sakai K."/>
            <person name="Shibata M."/>
            <person name="Shimokawa T."/>
            <person name="Song J."/>
            <person name="Takazaki Y."/>
            <person name="Terasawa K."/>
            <person name="Tsugane M."/>
            <person name="Tsuji K."/>
            <person name="Ueda S."/>
            <person name="Waki K."/>
            <person name="Yamagata H."/>
            <person name="Yamamoto M."/>
            <person name="Yamamoto S."/>
            <person name="Yamane H."/>
            <person name="Yoshiki S."/>
            <person name="Yoshihara R."/>
            <person name="Yukawa K."/>
            <person name="Zhong H."/>
            <person name="Yano M."/>
            <person name="Yuan Q."/>
            <person name="Ouyang S."/>
            <person name="Liu J."/>
            <person name="Jones K.M."/>
            <person name="Gansberger K."/>
            <person name="Moffat K."/>
            <person name="Hill J."/>
            <person name="Bera J."/>
            <person name="Fadrosh D."/>
            <person name="Jin S."/>
            <person name="Johri S."/>
            <person name="Kim M."/>
            <person name="Overton L."/>
            <person name="Reardon M."/>
            <person name="Tsitrin T."/>
            <person name="Vuong H."/>
            <person name="Weaver B."/>
            <person name="Ciecko A."/>
            <person name="Tallon L."/>
            <person name="Jackson J."/>
            <person name="Pai G."/>
            <person name="Aken S.V."/>
            <person name="Utterback T."/>
            <person name="Reidmuller S."/>
            <person name="Feldblyum T."/>
            <person name="Hsiao J."/>
            <person name="Zismann V."/>
            <person name="Iobst S."/>
            <person name="de Vazeille A.R."/>
            <person name="Buell C.R."/>
            <person name="Ying K."/>
            <person name="Li Y."/>
            <person name="Lu T."/>
            <person name="Huang Y."/>
            <person name="Zhao Q."/>
            <person name="Feng Q."/>
            <person name="Zhang L."/>
            <person name="Zhu J."/>
            <person name="Weng Q."/>
            <person name="Mu J."/>
            <person name="Lu Y."/>
            <person name="Fan D."/>
            <person name="Liu Y."/>
            <person name="Guan J."/>
            <person name="Zhang Y."/>
            <person name="Yu S."/>
            <person name="Liu X."/>
            <person name="Zhang Y."/>
            <person name="Hong G."/>
            <person name="Han B."/>
            <person name="Choisne N."/>
            <person name="Demange N."/>
            <person name="Orjeda G."/>
            <person name="Samain S."/>
            <person name="Cattolico L."/>
            <person name="Pelletier E."/>
            <person name="Couloux A."/>
            <person name="Segurens B."/>
            <person name="Wincker P."/>
            <person name="D'Hont A."/>
            <person name="Scarpelli C."/>
            <person name="Weissenbach J."/>
            <person name="Salanoubat M."/>
            <person name="Quetier F."/>
            <person name="Yu Y."/>
            <person name="Kim H.R."/>
            <person name="Rambo T."/>
            <person name="Currie J."/>
            <person name="Collura K."/>
            <person name="Luo M."/>
            <person name="Yang T."/>
            <person name="Ammiraju J.S.S."/>
            <person name="Engler F."/>
            <person name="Soderlund C."/>
            <person name="Wing R.A."/>
            <person name="Palmer L.E."/>
            <person name="de la Bastide M."/>
            <person name="Spiegel L."/>
            <person name="Nascimento L."/>
            <person name="Zutavern T."/>
            <person name="O'Shaughnessy A."/>
            <person name="Dike S."/>
            <person name="Dedhia N."/>
            <person name="Preston R."/>
            <person name="Balija V."/>
            <person name="McCombie W.R."/>
            <person name="Chow T."/>
            <person name="Chen H."/>
            <person name="Chung M."/>
            <person name="Chen C."/>
            <person name="Shaw J."/>
            <person name="Wu H."/>
            <person name="Hsiao K."/>
            <person name="Chao Y."/>
            <person name="Chu M."/>
            <person name="Cheng C."/>
            <person name="Hour A."/>
            <person name="Lee P."/>
            <person name="Lin S."/>
            <person name="Lin Y."/>
            <person name="Liou J."/>
            <person name="Liu S."/>
            <person name="Hsing Y."/>
            <person name="Raghuvanshi S."/>
            <person name="Mohanty A."/>
            <person name="Bharti A.K."/>
            <person name="Gaur A."/>
            <person name="Gupta V."/>
            <person name="Kumar D."/>
            <person name="Ravi V."/>
            <person name="Vij S."/>
            <person name="Kapur A."/>
            <person name="Khurana P."/>
            <person name="Khurana P."/>
            <person name="Khurana J.P."/>
            <person name="Tyagi A.K."/>
            <person name="Gaikwad K."/>
            <person name="Singh A."/>
            <person name="Dalal V."/>
            <person name="Srivastava S."/>
            <person name="Dixit A."/>
            <person name="Pal A.K."/>
            <person name="Ghazi I.A."/>
            <person name="Yadav M."/>
            <person name="Pandit A."/>
            <person name="Bhargava A."/>
            <person name="Sureshbabu K."/>
            <person name="Batra K."/>
            <person name="Sharma T.R."/>
            <person name="Mohapatra T."/>
            <person name="Singh N.K."/>
            <person name="Messing J."/>
            <person name="Nelson A.B."/>
            <person name="Fuks G."/>
            <person name="Kavchok S."/>
            <person name="Keizer G."/>
            <person name="Linton E."/>
            <person name="Llaca V."/>
            <person name="Song R."/>
            <person name="Tanyolac B."/>
            <person name="Young S."/>
            <person name="Ho-Il K."/>
            <person name="Hahn J.H."/>
            <person name="Sangsakoo G."/>
            <person name="Vanavichit A."/>
            <person name="de Mattos Luiz.A.T."/>
            <person name="Zimmer P.D."/>
            <person name="Malone G."/>
            <person name="Dellagostin O."/>
            <person name="de Oliveira A.C."/>
            <person name="Bevan M."/>
            <person name="Bancroft I."/>
            <person name="Minx P."/>
            <person name="Cordum H."/>
            <person name="Wilson R."/>
            <person name="Cheng Z."/>
            <person name="Jin W."/>
            <person name="Jiang J."/>
            <person name="Leong S.A."/>
            <person name="Iwama H."/>
            <person name="Gojobori T."/>
            <person name="Itoh T."/>
            <person name="Niimura Y."/>
            <person name="Fujii Y."/>
            <person name="Habara T."/>
            <person name="Sakai H."/>
            <person name="Sato Y."/>
            <person name="Wilson G."/>
            <person name="Kumar K."/>
            <person name="McCouch S."/>
            <person name="Juretic N."/>
            <person name="Hoen D."/>
            <person name="Wright S."/>
            <person name="Bruskiewich R."/>
            <person name="Bureau T."/>
            <person name="Miyao A."/>
            <person name="Hirochika H."/>
            <person name="Nishikawa T."/>
            <person name="Kadowaki K."/>
            <person name="Sugiura M."/>
            <person name="Burr B."/>
            <person name="Sasaki T."/>
        </authorList>
    </citation>
    <scope>NUCLEOTIDE SEQUENCE [LARGE SCALE GENOMIC DNA]</scope>
    <source>
        <strain evidence="3">cv. Nipponbare</strain>
    </source>
</reference>
<accession>Q7FA19</accession>
<dbReference type="AlphaFoldDB" id="Q7FA19"/>
<feature type="region of interest" description="Disordered" evidence="1">
    <location>
        <begin position="1"/>
        <end position="21"/>
    </location>
</feature>
<protein>
    <submittedName>
        <fullName evidence="2">OSJNBa0061A09.5 protein</fullName>
    </submittedName>
</protein>